<evidence type="ECO:0000256" key="7">
    <source>
        <dbReference type="ARBA" id="ARBA00023136"/>
    </source>
</evidence>
<proteinExistence type="predicted"/>
<dbReference type="EMBL" id="JACKTY010000028">
    <property type="protein sequence ID" value="MCV7226676.1"/>
    <property type="molecule type" value="Genomic_DNA"/>
</dbReference>
<dbReference type="Pfam" id="PF13231">
    <property type="entry name" value="PMT_2"/>
    <property type="match status" value="1"/>
</dbReference>
<dbReference type="RefSeq" id="WP_264067544.1">
    <property type="nucleotide sequence ID" value="NZ_JACKTY010000028.1"/>
</dbReference>
<feature type="transmembrane region" description="Helical" evidence="8">
    <location>
        <begin position="263"/>
        <end position="284"/>
    </location>
</feature>
<keyword evidence="7 8" id="KW-0472">Membrane</keyword>
<evidence type="ECO:0000313" key="11">
    <source>
        <dbReference type="Proteomes" id="UP001526201"/>
    </source>
</evidence>
<feature type="transmembrane region" description="Helical" evidence="8">
    <location>
        <begin position="355"/>
        <end position="373"/>
    </location>
</feature>
<evidence type="ECO:0000313" key="10">
    <source>
        <dbReference type="EMBL" id="MCV7226676.1"/>
    </source>
</evidence>
<dbReference type="PANTHER" id="PTHR33908">
    <property type="entry name" value="MANNOSYLTRANSFERASE YKCB-RELATED"/>
    <property type="match status" value="1"/>
</dbReference>
<evidence type="ECO:0000256" key="1">
    <source>
        <dbReference type="ARBA" id="ARBA00004651"/>
    </source>
</evidence>
<comment type="subcellular location">
    <subcellularLocation>
        <location evidence="1">Cell membrane</location>
        <topology evidence="1">Multi-pass membrane protein</topology>
    </subcellularLocation>
</comment>
<comment type="caution">
    <text evidence="10">The sequence shown here is derived from an EMBL/GenBank/DDBJ whole genome shotgun (WGS) entry which is preliminary data.</text>
</comment>
<keyword evidence="5 8" id="KW-0812">Transmembrane</keyword>
<feature type="transmembrane region" description="Helical" evidence="8">
    <location>
        <begin position="296"/>
        <end position="317"/>
    </location>
</feature>
<sequence length="521" mass="56437">MVLTPTFERVETLRGPTGRHRGAPDPGVIAAVTMVVAVIGVDKPSLWYDEAATLSAASRPLPELWSMVHNIDAVHGLYYLLMHCWLAILPPGVHPTELVLRLPSTAAVGIAAAGIVVLAKQLSTRAVALTAGLIFAILPRVTWAGIEARSYALTMAAAVWLTVLCVTATRRRAAPWWLMYSVGVVMATALNVYVLLVIAAHAVVVTLAAERRPHAMVPWVLAVGAGILTAVPFLVFSRAQIAQVQWISPLGRHSVGDVLRAQYFTESVPFALLAAVVVVAAALLRRPSRWLPDHGAWRLVLVTLVWMVVPTVVLLVHSALSTPVYYPRYLSFTAPAMALFLGVSVVALGRSMVPVAVLVGLLGAAASPNYLVVQRGPYANEGMDFSQVADVLSAHAAPGDCLALDNTETWKPGPIRALTAARPWVYDKLVDPGRGRLAVDRNMLWDSHLSIWSWADRLRTCPALWLVSDRDATQPDHQTGDRLTPGQRLNSVPAFQAAAGHGFRIVERWQFHFAQVVKATH</sequence>
<feature type="transmembrane region" description="Helical" evidence="8">
    <location>
        <begin position="126"/>
        <end position="146"/>
    </location>
</feature>
<keyword evidence="4" id="KW-0808">Transferase</keyword>
<evidence type="ECO:0000256" key="4">
    <source>
        <dbReference type="ARBA" id="ARBA00022679"/>
    </source>
</evidence>
<feature type="transmembrane region" description="Helical" evidence="8">
    <location>
        <begin position="76"/>
        <end position="93"/>
    </location>
</feature>
<evidence type="ECO:0000256" key="3">
    <source>
        <dbReference type="ARBA" id="ARBA00022676"/>
    </source>
</evidence>
<gene>
    <name evidence="10" type="ORF">H7J73_11615</name>
</gene>
<keyword evidence="3" id="KW-0328">Glycosyltransferase</keyword>
<feature type="transmembrane region" description="Helical" evidence="8">
    <location>
        <begin position="216"/>
        <end position="236"/>
    </location>
</feature>
<dbReference type="InterPro" id="IPR050297">
    <property type="entry name" value="LipidA_mod_glycosyltrf_83"/>
</dbReference>
<feature type="transmembrane region" description="Helical" evidence="8">
    <location>
        <begin position="152"/>
        <end position="169"/>
    </location>
</feature>
<accession>A0ABT3CB92</accession>
<feature type="transmembrane region" description="Helical" evidence="8">
    <location>
        <begin position="329"/>
        <end position="349"/>
    </location>
</feature>
<keyword evidence="11" id="KW-1185">Reference proteome</keyword>
<evidence type="ECO:0000256" key="5">
    <source>
        <dbReference type="ARBA" id="ARBA00022692"/>
    </source>
</evidence>
<evidence type="ECO:0000256" key="8">
    <source>
        <dbReference type="SAM" id="Phobius"/>
    </source>
</evidence>
<organism evidence="10 11">
    <name type="scientific">Mycolicibacterium komossense</name>
    <dbReference type="NCBI Taxonomy" id="1779"/>
    <lineage>
        <taxon>Bacteria</taxon>
        <taxon>Bacillati</taxon>
        <taxon>Actinomycetota</taxon>
        <taxon>Actinomycetes</taxon>
        <taxon>Mycobacteriales</taxon>
        <taxon>Mycobacteriaceae</taxon>
        <taxon>Mycolicibacterium</taxon>
    </lineage>
</organism>
<protein>
    <submittedName>
        <fullName evidence="10">Glycosyltransferase family 39 protein</fullName>
    </submittedName>
</protein>
<evidence type="ECO:0000256" key="2">
    <source>
        <dbReference type="ARBA" id="ARBA00022475"/>
    </source>
</evidence>
<dbReference type="PANTHER" id="PTHR33908:SF3">
    <property type="entry name" value="UNDECAPRENYL PHOSPHATE-ALPHA-4-AMINO-4-DEOXY-L-ARABINOSE ARABINOSYL TRANSFERASE"/>
    <property type="match status" value="1"/>
</dbReference>
<feature type="domain" description="Glycosyltransferase RgtA/B/C/D-like" evidence="9">
    <location>
        <begin position="95"/>
        <end position="235"/>
    </location>
</feature>
<name>A0ABT3CB92_9MYCO</name>
<feature type="transmembrane region" description="Helical" evidence="8">
    <location>
        <begin position="176"/>
        <end position="204"/>
    </location>
</feature>
<evidence type="ECO:0000259" key="9">
    <source>
        <dbReference type="Pfam" id="PF13231"/>
    </source>
</evidence>
<dbReference type="Proteomes" id="UP001526201">
    <property type="component" value="Unassembled WGS sequence"/>
</dbReference>
<feature type="transmembrane region" description="Helical" evidence="8">
    <location>
        <begin position="99"/>
        <end position="119"/>
    </location>
</feature>
<keyword evidence="2" id="KW-1003">Cell membrane</keyword>
<dbReference type="InterPro" id="IPR038731">
    <property type="entry name" value="RgtA/B/C-like"/>
</dbReference>
<reference evidence="10 11" key="1">
    <citation type="journal article" date="2022" name="BMC Genomics">
        <title>Comparative genome analysis of mycobacteria focusing on tRNA and non-coding RNA.</title>
        <authorList>
            <person name="Behra P.R.K."/>
            <person name="Pettersson B.M.F."/>
            <person name="Ramesh M."/>
            <person name="Das S."/>
            <person name="Dasgupta S."/>
            <person name="Kirsebom L.A."/>
        </authorList>
    </citation>
    <scope>NUCLEOTIDE SEQUENCE [LARGE SCALE GENOMIC DNA]</scope>
    <source>
        <strain evidence="10 11">DSM 44078</strain>
    </source>
</reference>
<keyword evidence="6 8" id="KW-1133">Transmembrane helix</keyword>
<evidence type="ECO:0000256" key="6">
    <source>
        <dbReference type="ARBA" id="ARBA00022989"/>
    </source>
</evidence>